<dbReference type="PANTHER" id="PTHR21075">
    <property type="entry name" value="ANAEROBIC RIBONUCLEOSIDE-TRIPHOSPHATE REDUCTASE"/>
    <property type="match status" value="1"/>
</dbReference>
<keyword evidence="1 3" id="KW-0547">Nucleotide-binding</keyword>
<dbReference type="GO" id="GO:0005524">
    <property type="term" value="F:ATP binding"/>
    <property type="evidence" value="ECO:0007669"/>
    <property type="project" value="UniProtKB-UniRule"/>
</dbReference>
<dbReference type="EMBL" id="LSCR01000002">
    <property type="protein sequence ID" value="KXB35526.1"/>
    <property type="molecule type" value="Genomic_DNA"/>
</dbReference>
<reference evidence="6" key="1">
    <citation type="submission" date="2016-01" db="EMBL/GenBank/DDBJ databases">
        <authorList>
            <person name="Mitreva M."/>
            <person name="Pepin K.H."/>
            <person name="Mihindukulasuriya K.A."/>
            <person name="Fulton R."/>
            <person name="Fronick C."/>
            <person name="O'Laughlin M."/>
            <person name="Miner T."/>
            <person name="Herter B."/>
            <person name="Rosa B.A."/>
            <person name="Cordes M."/>
            <person name="Tomlinson C."/>
            <person name="Wollam A."/>
            <person name="Palsikar V.B."/>
            <person name="Mardis E.R."/>
            <person name="Wilson R.K."/>
        </authorList>
    </citation>
    <scope>NUCLEOTIDE SEQUENCE [LARGE SCALE GENOMIC DNA]</scope>
    <source>
        <strain evidence="6">DNF00019</strain>
    </source>
</reference>
<dbReference type="STRING" id="1393034.HMPREF3192_00177"/>
<dbReference type="PROSITE" id="PS51161">
    <property type="entry name" value="ATP_CONE"/>
    <property type="match status" value="1"/>
</dbReference>
<dbReference type="GO" id="GO:0004748">
    <property type="term" value="F:ribonucleoside-diphosphate reductase activity, thioredoxin disulfide as acceptor"/>
    <property type="evidence" value="ECO:0007669"/>
    <property type="project" value="TreeGrafter"/>
</dbReference>
<protein>
    <submittedName>
        <fullName evidence="5">Anaerobic ribonucleoside-triphosphate reductase</fullName>
    </submittedName>
</protein>
<evidence type="ECO:0000256" key="1">
    <source>
        <dbReference type="ARBA" id="ARBA00022741"/>
    </source>
</evidence>
<dbReference type="GO" id="GO:0006260">
    <property type="term" value="P:DNA replication"/>
    <property type="evidence" value="ECO:0007669"/>
    <property type="project" value="InterPro"/>
</dbReference>
<comment type="caution">
    <text evidence="5">The sequence shown here is derived from an EMBL/GenBank/DDBJ whole genome shotgun (WGS) entry which is preliminary data.</text>
</comment>
<dbReference type="GO" id="GO:0009265">
    <property type="term" value="P:2'-deoxyribonucleotide biosynthetic process"/>
    <property type="evidence" value="ECO:0007669"/>
    <property type="project" value="TreeGrafter"/>
</dbReference>
<feature type="domain" description="ATP-cone" evidence="4">
    <location>
        <begin position="1"/>
        <end position="94"/>
    </location>
</feature>
<accession>A0A133XX41</accession>
<dbReference type="Proteomes" id="UP000070675">
    <property type="component" value="Unassembled WGS sequence"/>
</dbReference>
<organism evidence="5 6">
    <name type="scientific">Atopobium deltae</name>
    <dbReference type="NCBI Taxonomy" id="1393034"/>
    <lineage>
        <taxon>Bacteria</taxon>
        <taxon>Bacillati</taxon>
        <taxon>Actinomycetota</taxon>
        <taxon>Coriobacteriia</taxon>
        <taxon>Coriobacteriales</taxon>
        <taxon>Atopobiaceae</taxon>
        <taxon>Atopobium</taxon>
    </lineage>
</organism>
<evidence type="ECO:0000256" key="3">
    <source>
        <dbReference type="PROSITE-ProRule" id="PRU00492"/>
    </source>
</evidence>
<dbReference type="OrthoDB" id="9804622at2"/>
<dbReference type="Gene3D" id="3.20.70.20">
    <property type="match status" value="1"/>
</dbReference>
<evidence type="ECO:0000259" key="4">
    <source>
        <dbReference type="PROSITE" id="PS51161"/>
    </source>
</evidence>
<dbReference type="InterPro" id="IPR012833">
    <property type="entry name" value="NrdD"/>
</dbReference>
<dbReference type="NCBIfam" id="NF006732">
    <property type="entry name" value="PRK09263.1"/>
    <property type="match status" value="1"/>
</dbReference>
<dbReference type="PATRIC" id="fig|1393034.3.peg.170"/>
<keyword evidence="6" id="KW-1185">Reference proteome</keyword>
<sequence>MKIIKRNGSEVVFDINKISNAIRAANKEVPSDARLTERQVIYASENVRDRCQDAGHTVTVEEIQDMVEDEIMALDCFEVARKYIIYRYVQSLKRQKNTTDDKILSLIECNNEDVKQENSNKNPTVNSVQRDYMAGEISKDLTMRMLLPEDIVQAHNEGIIHFHDADYYAQHMHNCDLVNLDDMLQNGTVISGTMIEKPHSFSTACNIATQIIAQVASSQYGGQSISLAHLAPFVDVSRKKIRAQVIDELNSLGIEPDASKLDAIVEKRLRDEIRRGVQTIQYQVVTLMTTNGQAPFVTVFMYLNEVDDPQTKKDLALVIEETLRQRHEGVKNEQGVWITPAFPKLIYVLEPDNIEPGQPFFYLTQLAAKCTAKRLVPDYISEKKMKEYKLSTGEKPGEGDTFTCMGCRSFLTPDRSSGGYNNIARAKNYVPGKPKYYGRFNQGVVTINLPDVALSSGGDVKRFWEIFDERLELCHRALRCRHERLLGTLSDAAPILWQYGALARLDKDEPIDKLLYDGYSTISLGYAGLYEATRFMTGHSHTDPEATPFAIAIMQRMNDKCEEWKAAENIDYSLYGTPLESTTYKFARCLQRRFGVIPHITDHGYITNSYHVHVAEKIDAFKKLEFESQFQRLSPGGAISYVEVPNMQDNLQAVISVMRFIYDHIMYAELNTKSDYCQKCSYDGEIKIVEDADGKLVWECPRCANRDQSKLNVARRTCGYIGTQFWNQGRTEEIKDRVLHL</sequence>
<dbReference type="InterPro" id="IPR005144">
    <property type="entry name" value="ATP-cone_dom"/>
</dbReference>
<keyword evidence="2 3" id="KW-0067">ATP-binding</keyword>
<dbReference type="NCBIfam" id="TIGR02487">
    <property type="entry name" value="NrdD"/>
    <property type="match status" value="1"/>
</dbReference>
<dbReference type="GO" id="GO:0031250">
    <property type="term" value="C:anaerobic ribonucleoside-triphosphate reductase complex"/>
    <property type="evidence" value="ECO:0007669"/>
    <property type="project" value="TreeGrafter"/>
</dbReference>
<evidence type="ECO:0000313" key="6">
    <source>
        <dbReference type="Proteomes" id="UP000070675"/>
    </source>
</evidence>
<dbReference type="AlphaFoldDB" id="A0A133XX41"/>
<dbReference type="Pfam" id="PF13597">
    <property type="entry name" value="NRDD"/>
    <property type="match status" value="1"/>
</dbReference>
<evidence type="ECO:0000256" key="2">
    <source>
        <dbReference type="ARBA" id="ARBA00022840"/>
    </source>
</evidence>
<dbReference type="Pfam" id="PF03477">
    <property type="entry name" value="ATP-cone"/>
    <property type="match status" value="1"/>
</dbReference>
<dbReference type="PANTHER" id="PTHR21075:SF0">
    <property type="entry name" value="ANAEROBIC RIBONUCLEOSIDE-TRIPHOSPHATE REDUCTASE"/>
    <property type="match status" value="1"/>
</dbReference>
<dbReference type="GO" id="GO:0008998">
    <property type="term" value="F:ribonucleoside-triphosphate reductase (thioredoxin) activity"/>
    <property type="evidence" value="ECO:0007669"/>
    <property type="project" value="InterPro"/>
</dbReference>
<proteinExistence type="predicted"/>
<gene>
    <name evidence="5" type="ORF">HMPREF3192_00177</name>
</gene>
<name>A0A133XX41_9ACTN</name>
<dbReference type="RefSeq" id="WP_066304516.1">
    <property type="nucleotide sequence ID" value="NZ_KQ959484.1"/>
</dbReference>
<dbReference type="SUPFAM" id="SSF51998">
    <property type="entry name" value="PFL-like glycyl radical enzymes"/>
    <property type="match status" value="1"/>
</dbReference>
<evidence type="ECO:0000313" key="5">
    <source>
        <dbReference type="EMBL" id="KXB35526.1"/>
    </source>
</evidence>